<dbReference type="SMART" id="SM00837">
    <property type="entry name" value="DPBB_1"/>
    <property type="match status" value="3"/>
</dbReference>
<feature type="domain" description="Expansin-like EG45" evidence="3">
    <location>
        <begin position="47"/>
        <end position="152"/>
    </location>
</feature>
<feature type="domain" description="Expansin-like CBD" evidence="4">
    <location>
        <begin position="462"/>
        <end position="545"/>
    </location>
</feature>
<keyword evidence="2" id="KW-0732">Signal</keyword>
<dbReference type="PANTHER" id="PTHR31692">
    <property type="entry name" value="EXPANSIN-B3"/>
    <property type="match status" value="1"/>
</dbReference>
<dbReference type="PRINTS" id="PR01225">
    <property type="entry name" value="EXPANSNFAMLY"/>
</dbReference>
<dbReference type="PROSITE" id="PS50843">
    <property type="entry name" value="EXPANSIN_CBD"/>
    <property type="match status" value="3"/>
</dbReference>
<dbReference type="Pfam" id="PF03330">
    <property type="entry name" value="DPBB_1"/>
    <property type="match status" value="3"/>
</dbReference>
<dbReference type="InterPro" id="IPR007117">
    <property type="entry name" value="Expansin_CBD"/>
</dbReference>
<accession>A0A7J6I9K9</accession>
<feature type="chain" id="PRO_5029548162" description="Expansin-like B1" evidence="2">
    <location>
        <begin position="28"/>
        <end position="835"/>
    </location>
</feature>
<dbReference type="InterPro" id="IPR007112">
    <property type="entry name" value="Expansin/allergen_DPBB_dom"/>
</dbReference>
<feature type="domain" description="Expansin-like EG45" evidence="3">
    <location>
        <begin position="620"/>
        <end position="724"/>
    </location>
</feature>
<comment type="similarity">
    <text evidence="1">Belongs to the expansin family.</text>
</comment>
<comment type="caution">
    <text evidence="5">The sequence shown here is derived from an EMBL/GenBank/DDBJ whole genome shotgun (WGS) entry which is preliminary data.</text>
</comment>
<gene>
    <name evidence="5" type="ORF">G4B88_014673</name>
</gene>
<sequence length="835" mass="92786">MGSFTLCSTTLVGLIIMVVLLPAFCTSQFTDSRATYYGSPDCYGTPRGACGFGEYGRTVNDGYVSGVSYKLFMNGSGCGACYQVRCKNPQYCNSDGVNVVVTDHGEGDRTDFIMSPRAYSKLAIVPSAAKELFACGVVEVEYRRISCQYSGYNVMYKVHEHSNYPHYLALVVIYVAGQNDVTALEIWREDCKEWIPMRRAFGGVWDMANPPSGSVTLRFQATGSGGYTYWVQSTNAIPQDWKAGALYDSTGCREFGVSRYRLQWSGARLSVFHDMLRASTIWSSKFSRCRDKQLCAMLINIILVLFPAFCSSASNNATFTASRATYFSSPDGYGSRSGACGFGDYGRAINNGYVSGVSRALYKDGAGCGACYKVRCKNPQLCNYDGVNIVVSDYGEGDRTDFIMSPRAFSKLAIPKSEKKLTSYGVVEVEYKRISCKYQGRIINNNISVITYKINEHSNYPYYLALTLLYVTGQNDIARVELWHKDTKKWKAMRRAFGAVWDMANPPSGPITLRFQATTNLGYTYWIHSTNAIPKLWKAGAAYHANNSSQRSHVGFGASSSQKPKKSIFVSDRIFPSHVHVSFSLKFVASCGRSVSTDKLQEVASRATYYGTPDGYGTPSGACGFGEYGRTVNNGYVSAVSRALYKDGAGCGACYQVRCKNPHLCTYDGVNIVVTDYGEGDRTDFILSPRAFSKLALPNSDKKLMSYGVVEVEYKRISCNYYPTHHINNSIITYKINEHSNYPYYLALTILHVSGKNDITAVELWQKETNQWKAMRRVYGAVWDMANPPRGPITLRFQATTNLGYTYWVYSTNAIPKLWKAGAAYQAKVKLIIAK</sequence>
<dbReference type="GO" id="GO:0005576">
    <property type="term" value="C:extracellular region"/>
    <property type="evidence" value="ECO:0007669"/>
    <property type="project" value="InterPro"/>
</dbReference>
<evidence type="ECO:0000256" key="1">
    <source>
        <dbReference type="RuleBase" id="RU003460"/>
    </source>
</evidence>
<evidence type="ECO:0008006" key="7">
    <source>
        <dbReference type="Google" id="ProtNLM"/>
    </source>
</evidence>
<dbReference type="InterPro" id="IPR036908">
    <property type="entry name" value="RlpA-like_sf"/>
</dbReference>
<evidence type="ECO:0000259" key="3">
    <source>
        <dbReference type="PROSITE" id="PS50842"/>
    </source>
</evidence>
<evidence type="ECO:0000313" key="5">
    <source>
        <dbReference type="EMBL" id="KAF4404217.1"/>
    </source>
</evidence>
<protein>
    <recommendedName>
        <fullName evidence="7">Expansin-like B1</fullName>
    </recommendedName>
</protein>
<dbReference type="PANTHER" id="PTHR31692:SF2">
    <property type="entry name" value="EXPANSIN-LIKE B1"/>
    <property type="match status" value="1"/>
</dbReference>
<dbReference type="EMBL" id="JAATIQ010000002">
    <property type="protein sequence ID" value="KAF4404217.1"/>
    <property type="molecule type" value="Genomic_DNA"/>
</dbReference>
<reference evidence="5 6" key="1">
    <citation type="journal article" date="2020" name="bioRxiv">
        <title>Sequence and annotation of 42 cannabis genomes reveals extensive copy number variation in cannabinoid synthesis and pathogen resistance genes.</title>
        <authorList>
            <person name="Mckernan K.J."/>
            <person name="Helbert Y."/>
            <person name="Kane L.T."/>
            <person name="Ebling H."/>
            <person name="Zhang L."/>
            <person name="Liu B."/>
            <person name="Eaton Z."/>
            <person name="Mclaughlin S."/>
            <person name="Kingan S."/>
            <person name="Baybayan P."/>
            <person name="Concepcion G."/>
            <person name="Jordan M."/>
            <person name="Riva A."/>
            <person name="Barbazuk W."/>
            <person name="Harkins T."/>
        </authorList>
    </citation>
    <scope>NUCLEOTIDE SEQUENCE [LARGE SCALE GENOMIC DNA]</scope>
    <source>
        <strain evidence="6">cv. Jamaican Lion 4</strain>
        <tissue evidence="5">Leaf</tissue>
    </source>
</reference>
<feature type="domain" description="Expansin-like EG45" evidence="3">
    <location>
        <begin position="337"/>
        <end position="441"/>
    </location>
</feature>
<dbReference type="GO" id="GO:0009653">
    <property type="term" value="P:anatomical structure morphogenesis"/>
    <property type="evidence" value="ECO:0007669"/>
    <property type="project" value="UniProtKB-ARBA"/>
</dbReference>
<dbReference type="Gene3D" id="2.40.40.10">
    <property type="entry name" value="RlpA-like domain"/>
    <property type="match status" value="3"/>
</dbReference>
<feature type="signal peptide" evidence="2">
    <location>
        <begin position="1"/>
        <end position="27"/>
    </location>
</feature>
<evidence type="ECO:0000256" key="2">
    <source>
        <dbReference type="SAM" id="SignalP"/>
    </source>
</evidence>
<dbReference type="InterPro" id="IPR007118">
    <property type="entry name" value="Expan_Lol_pI"/>
</dbReference>
<feature type="domain" description="Expansin-like CBD" evidence="4">
    <location>
        <begin position="744"/>
        <end position="827"/>
    </location>
</feature>
<feature type="domain" description="Expansin-like CBD" evidence="4">
    <location>
        <begin position="166"/>
        <end position="249"/>
    </location>
</feature>
<keyword evidence="6" id="KW-1185">Reference proteome</keyword>
<dbReference type="InterPro" id="IPR009009">
    <property type="entry name" value="RlpA-like_DPBB"/>
</dbReference>
<name>A0A7J6I9K9_CANSA</name>
<dbReference type="InterPro" id="IPR036749">
    <property type="entry name" value="Expansin_CBD_sf"/>
</dbReference>
<dbReference type="CDD" id="cd22277">
    <property type="entry name" value="DPBB_EXLB_N"/>
    <property type="match status" value="2"/>
</dbReference>
<proteinExistence type="inferred from homology"/>
<evidence type="ECO:0000259" key="4">
    <source>
        <dbReference type="PROSITE" id="PS50843"/>
    </source>
</evidence>
<dbReference type="AlphaFoldDB" id="A0A7J6I9K9"/>
<evidence type="ECO:0000313" key="6">
    <source>
        <dbReference type="Proteomes" id="UP000583929"/>
    </source>
</evidence>
<dbReference type="PROSITE" id="PS50842">
    <property type="entry name" value="EXPANSIN_EG45"/>
    <property type="match status" value="3"/>
</dbReference>
<dbReference type="SUPFAM" id="SSF50685">
    <property type="entry name" value="Barwin-like endoglucanases"/>
    <property type="match status" value="3"/>
</dbReference>
<dbReference type="Pfam" id="PF01357">
    <property type="entry name" value="Expansin_C"/>
    <property type="match status" value="3"/>
</dbReference>
<dbReference type="Gene3D" id="2.60.40.760">
    <property type="entry name" value="Expansin, cellulose-binding-like domain"/>
    <property type="match status" value="3"/>
</dbReference>
<dbReference type="SUPFAM" id="SSF49590">
    <property type="entry name" value="PHL pollen allergen"/>
    <property type="match status" value="3"/>
</dbReference>
<dbReference type="Proteomes" id="UP000583929">
    <property type="component" value="Unassembled WGS sequence"/>
</dbReference>
<organism evidence="5 6">
    <name type="scientific">Cannabis sativa</name>
    <name type="common">Hemp</name>
    <name type="synonym">Marijuana</name>
    <dbReference type="NCBI Taxonomy" id="3483"/>
    <lineage>
        <taxon>Eukaryota</taxon>
        <taxon>Viridiplantae</taxon>
        <taxon>Streptophyta</taxon>
        <taxon>Embryophyta</taxon>
        <taxon>Tracheophyta</taxon>
        <taxon>Spermatophyta</taxon>
        <taxon>Magnoliopsida</taxon>
        <taxon>eudicotyledons</taxon>
        <taxon>Gunneridae</taxon>
        <taxon>Pentapetalae</taxon>
        <taxon>rosids</taxon>
        <taxon>fabids</taxon>
        <taxon>Rosales</taxon>
        <taxon>Cannabaceae</taxon>
        <taxon>Cannabis</taxon>
    </lineage>
</organism>